<organism evidence="2 3">
    <name type="scientific">Glycine soja</name>
    <name type="common">Wild soybean</name>
    <dbReference type="NCBI Taxonomy" id="3848"/>
    <lineage>
        <taxon>Eukaryota</taxon>
        <taxon>Viridiplantae</taxon>
        <taxon>Streptophyta</taxon>
        <taxon>Embryophyta</taxon>
        <taxon>Tracheophyta</taxon>
        <taxon>Spermatophyta</taxon>
        <taxon>Magnoliopsida</taxon>
        <taxon>eudicotyledons</taxon>
        <taxon>Gunneridae</taxon>
        <taxon>Pentapetalae</taxon>
        <taxon>rosids</taxon>
        <taxon>fabids</taxon>
        <taxon>Fabales</taxon>
        <taxon>Fabaceae</taxon>
        <taxon>Papilionoideae</taxon>
        <taxon>50 kb inversion clade</taxon>
        <taxon>NPAAA clade</taxon>
        <taxon>indigoferoid/millettioid clade</taxon>
        <taxon>Phaseoleae</taxon>
        <taxon>Glycine</taxon>
        <taxon>Glycine subgen. Soja</taxon>
    </lineage>
</organism>
<evidence type="ECO:0000313" key="3">
    <source>
        <dbReference type="Proteomes" id="UP000289340"/>
    </source>
</evidence>
<reference evidence="2 3" key="1">
    <citation type="submission" date="2018-09" db="EMBL/GenBank/DDBJ databases">
        <title>A high-quality reference genome of wild soybean provides a powerful tool to mine soybean genomes.</title>
        <authorList>
            <person name="Xie M."/>
            <person name="Chung C.Y.L."/>
            <person name="Li M.-W."/>
            <person name="Wong F.-L."/>
            <person name="Chan T.-F."/>
            <person name="Lam H.-M."/>
        </authorList>
    </citation>
    <scope>NUCLEOTIDE SEQUENCE [LARGE SCALE GENOMIC DNA]</scope>
    <source>
        <strain evidence="3">cv. W05</strain>
        <tissue evidence="2">Hypocotyl of etiolated seedlings</tissue>
    </source>
</reference>
<comment type="caution">
    <text evidence="2">The sequence shown here is derived from an EMBL/GenBank/DDBJ whole genome shotgun (WGS) entry which is preliminary data.</text>
</comment>
<evidence type="ECO:0000313" key="2">
    <source>
        <dbReference type="EMBL" id="RZB85910.1"/>
    </source>
</evidence>
<dbReference type="EMBL" id="QZWG01000010">
    <property type="protein sequence ID" value="RZB85910.1"/>
    <property type="molecule type" value="Genomic_DNA"/>
</dbReference>
<evidence type="ECO:0000256" key="1">
    <source>
        <dbReference type="SAM" id="Phobius"/>
    </source>
</evidence>
<keyword evidence="1" id="KW-0812">Transmembrane</keyword>
<sequence length="169" mass="19259">MDEAKRMEEGLKTTYNDYHKGELKHEIERTNGNGDSIEHDKDARITQEGESVQQIVEQEQPLLMVLVDDADAGGAYPRIDHSPWNGCTLADFVMPFFLFIVGVAIALALKRIPKVKYAVKNIILRTLKLLFWGILLQGGYSHAPDDLSYGVDMRFIRWCGILQVYIEFN</sequence>
<gene>
    <name evidence="2" type="ORF">D0Y65_026129</name>
</gene>
<dbReference type="AlphaFoldDB" id="A0A445IIF4"/>
<protein>
    <submittedName>
        <fullName evidence="2">Uncharacterized protein</fullName>
    </submittedName>
</protein>
<dbReference type="PANTHER" id="PTHR31061">
    <property type="entry name" value="LD22376P"/>
    <property type="match status" value="1"/>
</dbReference>
<keyword evidence="3" id="KW-1185">Reference proteome</keyword>
<feature type="transmembrane region" description="Helical" evidence="1">
    <location>
        <begin position="122"/>
        <end position="140"/>
    </location>
</feature>
<dbReference type="PANTHER" id="PTHR31061:SF5">
    <property type="entry name" value="HEPARAN-ALPHA-GLUCOSAMINIDE N-ACETYLTRANSFERASE CATALYTIC DOMAIN-CONTAINING PROTEIN"/>
    <property type="match status" value="1"/>
</dbReference>
<proteinExistence type="predicted"/>
<keyword evidence="1" id="KW-0472">Membrane</keyword>
<accession>A0A445IIF4</accession>
<feature type="transmembrane region" description="Helical" evidence="1">
    <location>
        <begin position="92"/>
        <end position="110"/>
    </location>
</feature>
<name>A0A445IIF4_GLYSO</name>
<keyword evidence="1" id="KW-1133">Transmembrane helix</keyword>
<dbReference type="Proteomes" id="UP000289340">
    <property type="component" value="Chromosome 10"/>
</dbReference>